<accession>A0A9N8WGE4</accession>
<evidence type="ECO:0000313" key="6">
    <source>
        <dbReference type="Proteomes" id="UP000789706"/>
    </source>
</evidence>
<dbReference type="Pfam" id="PF00046">
    <property type="entry name" value="Homeodomain"/>
    <property type="match status" value="1"/>
</dbReference>
<dbReference type="Proteomes" id="UP000789706">
    <property type="component" value="Unassembled WGS sequence"/>
</dbReference>
<dbReference type="CDD" id="cd00086">
    <property type="entry name" value="homeodomain"/>
    <property type="match status" value="1"/>
</dbReference>
<dbReference type="GO" id="GO:0003677">
    <property type="term" value="F:DNA binding"/>
    <property type="evidence" value="ECO:0007669"/>
    <property type="project" value="UniProtKB-UniRule"/>
</dbReference>
<organism evidence="5 6">
    <name type="scientific">Diversispora eburnea</name>
    <dbReference type="NCBI Taxonomy" id="1213867"/>
    <lineage>
        <taxon>Eukaryota</taxon>
        <taxon>Fungi</taxon>
        <taxon>Fungi incertae sedis</taxon>
        <taxon>Mucoromycota</taxon>
        <taxon>Glomeromycotina</taxon>
        <taxon>Glomeromycetes</taxon>
        <taxon>Diversisporales</taxon>
        <taxon>Diversisporaceae</taxon>
        <taxon>Diversispora</taxon>
    </lineage>
</organism>
<comment type="subcellular location">
    <subcellularLocation>
        <location evidence="1 2">Nucleus</location>
    </subcellularLocation>
</comment>
<evidence type="ECO:0000256" key="3">
    <source>
        <dbReference type="SAM" id="MobiDB-lite"/>
    </source>
</evidence>
<dbReference type="OrthoDB" id="6159439at2759"/>
<feature type="DNA-binding region" description="Homeobox" evidence="1">
    <location>
        <begin position="169"/>
        <end position="228"/>
    </location>
</feature>
<dbReference type="PROSITE" id="PS50071">
    <property type="entry name" value="HOMEOBOX_2"/>
    <property type="match status" value="1"/>
</dbReference>
<proteinExistence type="predicted"/>
<evidence type="ECO:0000256" key="2">
    <source>
        <dbReference type="RuleBase" id="RU000682"/>
    </source>
</evidence>
<dbReference type="AlphaFoldDB" id="A0A9N8WGE4"/>
<keyword evidence="1 2" id="KW-0238">DNA-binding</keyword>
<keyword evidence="6" id="KW-1185">Reference proteome</keyword>
<evidence type="ECO:0000256" key="1">
    <source>
        <dbReference type="PROSITE-ProRule" id="PRU00108"/>
    </source>
</evidence>
<dbReference type="InterPro" id="IPR009057">
    <property type="entry name" value="Homeodomain-like_sf"/>
</dbReference>
<evidence type="ECO:0000259" key="4">
    <source>
        <dbReference type="PROSITE" id="PS50071"/>
    </source>
</evidence>
<feature type="domain" description="Homeobox" evidence="4">
    <location>
        <begin position="167"/>
        <end position="227"/>
    </location>
</feature>
<dbReference type="SUPFAM" id="SSF46689">
    <property type="entry name" value="Homeodomain-like"/>
    <property type="match status" value="1"/>
</dbReference>
<gene>
    <name evidence="5" type="ORF">DEBURN_LOCUS3708</name>
</gene>
<sequence>MSSIQKKFILDNIKNHLSRICRPFHYSNSLDNISQSPFRQQLFDIYGYSIDSQKDESTFTSIFKHQLSNELFAIDDCELEKIVDIGSKKPNKVKYKEVINEIKNYIEQKCREHKLLALRNYFILPAASSSHLSIILRKINDIFKDMLFDSIRILQVSVKFHSSNFLVIEKQINTRFDEKILQVLEAYFNENNRPDKYKKGLIARQTNLSEKQVDIWFNNRRSRTEKGDTDYEKLTYDFLEKKFDWTEKFTEIDSDSLTSKDMIQIIAHAFNLRYTEEEETSQATDDTIEESASETVEVSIPRPTRSRAKAVRNSVAPYSKNRPNKCTQSDSIVINEISEDIQVNALNLGNLENSTIVVEPESSIILRNYEKRHLRNHCLAARNAATPYTKSCRNKITVTSFSKDQIIFSEVSKLKQFSVEMESLQTISPNENETQFLALDSTQNRTSTLTNFSNTDDFTSQYFNTDFSPYNFISSENTTFANEFAYNNDFSQIEFMANTIGNEESFDYNRFSIIE</sequence>
<feature type="compositionally biased region" description="Acidic residues" evidence="3">
    <location>
        <begin position="277"/>
        <end position="292"/>
    </location>
</feature>
<protein>
    <submittedName>
        <fullName evidence="5">1744_t:CDS:1</fullName>
    </submittedName>
</protein>
<evidence type="ECO:0000313" key="5">
    <source>
        <dbReference type="EMBL" id="CAG8481890.1"/>
    </source>
</evidence>
<keyword evidence="1 2" id="KW-0539">Nucleus</keyword>
<keyword evidence="1 2" id="KW-0371">Homeobox</keyword>
<reference evidence="5" key="1">
    <citation type="submission" date="2021-06" db="EMBL/GenBank/DDBJ databases">
        <authorList>
            <person name="Kallberg Y."/>
            <person name="Tangrot J."/>
            <person name="Rosling A."/>
        </authorList>
    </citation>
    <scope>NUCLEOTIDE SEQUENCE</scope>
    <source>
        <strain evidence="5">AZ414A</strain>
    </source>
</reference>
<dbReference type="GO" id="GO:0005634">
    <property type="term" value="C:nucleus"/>
    <property type="evidence" value="ECO:0007669"/>
    <property type="project" value="UniProtKB-SubCell"/>
</dbReference>
<feature type="region of interest" description="Disordered" evidence="3">
    <location>
        <begin position="277"/>
        <end position="305"/>
    </location>
</feature>
<dbReference type="Gene3D" id="1.10.10.60">
    <property type="entry name" value="Homeodomain-like"/>
    <property type="match status" value="1"/>
</dbReference>
<dbReference type="EMBL" id="CAJVPK010000244">
    <property type="protein sequence ID" value="CAG8481890.1"/>
    <property type="molecule type" value="Genomic_DNA"/>
</dbReference>
<comment type="caution">
    <text evidence="5">The sequence shown here is derived from an EMBL/GenBank/DDBJ whole genome shotgun (WGS) entry which is preliminary data.</text>
</comment>
<name>A0A9N8WGE4_9GLOM</name>
<dbReference type="InterPro" id="IPR001356">
    <property type="entry name" value="HD"/>
</dbReference>
<dbReference type="SMART" id="SM00389">
    <property type="entry name" value="HOX"/>
    <property type="match status" value="1"/>
</dbReference>